<keyword evidence="5" id="KW-0378">Hydrolase</keyword>
<dbReference type="InterPro" id="IPR042097">
    <property type="entry name" value="Aminopeptidase_N-like_N_sf"/>
</dbReference>
<dbReference type="SUPFAM" id="SSF63737">
    <property type="entry name" value="Leukotriene A4 hydrolase N-terminal domain"/>
    <property type="match status" value="1"/>
</dbReference>
<dbReference type="CDD" id="cd09603">
    <property type="entry name" value="M1_APN_like"/>
    <property type="match status" value="1"/>
</dbReference>
<dbReference type="InterPro" id="IPR034015">
    <property type="entry name" value="M1_LTA4H"/>
</dbReference>
<keyword evidence="5" id="KW-0645">Protease</keyword>
<dbReference type="RefSeq" id="WP_083270312.1">
    <property type="nucleotide sequence ID" value="NZ_CP016094.1"/>
</dbReference>
<protein>
    <submittedName>
        <fullName evidence="5">Aminopeptidase N</fullName>
        <ecNumber evidence="5">3.4.11.2</ecNumber>
    </submittedName>
</protein>
<keyword evidence="6" id="KW-1185">Reference proteome</keyword>
<keyword evidence="1" id="KW-0479">Metal-binding</keyword>
<gene>
    <name evidence="5" type="primary">pepN_2</name>
    <name evidence="5" type="ORF">Verru16b_02391</name>
</gene>
<dbReference type="Gene3D" id="2.60.40.1730">
    <property type="entry name" value="tricorn interacting facor f3 domain"/>
    <property type="match status" value="1"/>
</dbReference>
<dbReference type="PATRIC" id="fig|1838286.3.peg.2402"/>
<organism evidence="5 6">
    <name type="scientific">Lacunisphaera limnophila</name>
    <dbReference type="NCBI Taxonomy" id="1838286"/>
    <lineage>
        <taxon>Bacteria</taxon>
        <taxon>Pseudomonadati</taxon>
        <taxon>Verrucomicrobiota</taxon>
        <taxon>Opitutia</taxon>
        <taxon>Opitutales</taxon>
        <taxon>Opitutaceae</taxon>
        <taxon>Lacunisphaera</taxon>
    </lineage>
</organism>
<evidence type="ECO:0000256" key="1">
    <source>
        <dbReference type="PIRSR" id="PIRSR634015-3"/>
    </source>
</evidence>
<evidence type="ECO:0000259" key="4">
    <source>
        <dbReference type="Pfam" id="PF17900"/>
    </source>
</evidence>
<evidence type="ECO:0000256" key="2">
    <source>
        <dbReference type="SAM" id="SignalP"/>
    </source>
</evidence>
<dbReference type="InterPro" id="IPR027268">
    <property type="entry name" value="Peptidase_M4/M1_CTD_sf"/>
</dbReference>
<dbReference type="Pfam" id="PF01433">
    <property type="entry name" value="Peptidase_M1"/>
    <property type="match status" value="1"/>
</dbReference>
<dbReference type="KEGG" id="obg:Verru16b_02391"/>
<dbReference type="GO" id="GO:0016285">
    <property type="term" value="F:alanyl aminopeptidase activity"/>
    <property type="evidence" value="ECO:0007669"/>
    <property type="project" value="UniProtKB-EC"/>
</dbReference>
<dbReference type="PANTHER" id="PTHR45726:SF3">
    <property type="entry name" value="LEUKOTRIENE A-4 HYDROLASE"/>
    <property type="match status" value="1"/>
</dbReference>
<name>A0A1D8AWP9_9BACT</name>
<feature type="binding site" evidence="1">
    <location>
        <position position="347"/>
    </location>
    <ligand>
        <name>Zn(2+)</name>
        <dbReference type="ChEBI" id="CHEBI:29105"/>
        <note>catalytic</note>
    </ligand>
</feature>
<dbReference type="Pfam" id="PF17900">
    <property type="entry name" value="Peptidase_M1_N"/>
    <property type="match status" value="1"/>
</dbReference>
<evidence type="ECO:0000313" key="6">
    <source>
        <dbReference type="Proteomes" id="UP000095228"/>
    </source>
</evidence>
<dbReference type="EC" id="3.4.11.2" evidence="5"/>
<dbReference type="Gene3D" id="1.10.390.10">
    <property type="entry name" value="Neutral Protease Domain 2"/>
    <property type="match status" value="1"/>
</dbReference>
<keyword evidence="1" id="KW-0862">Zinc</keyword>
<dbReference type="EMBL" id="CP016094">
    <property type="protein sequence ID" value="AOS45311.1"/>
    <property type="molecule type" value="Genomic_DNA"/>
</dbReference>
<dbReference type="SUPFAM" id="SSF55486">
    <property type="entry name" value="Metalloproteases ('zincins'), catalytic domain"/>
    <property type="match status" value="1"/>
</dbReference>
<dbReference type="PANTHER" id="PTHR45726">
    <property type="entry name" value="LEUKOTRIENE A-4 HYDROLASE"/>
    <property type="match status" value="1"/>
</dbReference>
<sequence>MTSRVSGLGRALSLGLSLLLLAGCQTPQGASADKAAKVPRTASEDSGLELLPEQAAYDVRHVEVALQVFPEKKTIAGTGTLTVAVLSALDWLVVDLDPRLKVSAVRLSEGEGPAAAAIFEHRGPRLWIALGRTRAAGITLKAAIDYAGAPREAVRAPWDGSFVWAKTKDGQPWIATACQGEGADLWWPCKDHPSEKPDAFTLRIRVPEPLVVAANGRLVEVVPHGDGTRTYHWHTDYPINNYGVALNIAPYETVTADYKSVAGETVPVTYWVLPENRAEGEKILPEFIAHLNFYERTLGPYPFRGEKYGVAETPHLGMEHQSIIAYGNKYKGGTHGYDWLHHHELGHEWWANLVAVADWRDFWIHEGLCTYMQALYAEEREGAMAYHHAMYDSRRRIKNEHPMVPAGTSSMVKMSDTLGNEVYMKGSWIVHMLRYLVGRDQAGEVLRRFAYPTEAAARSTDGSACRIVTSEDFIRTANTVTGRDLGWFFNFYLYQPKLPKLVAEIEVDKVVLRWETPEGYPFPMPVEVEVDGRLERIEMPGGRAELDAARYGKAKLDPNLWILKETRLMDVMPPR</sequence>
<dbReference type="InterPro" id="IPR014782">
    <property type="entry name" value="Peptidase_M1_dom"/>
</dbReference>
<keyword evidence="2" id="KW-0732">Signal</keyword>
<dbReference type="PROSITE" id="PS51257">
    <property type="entry name" value="PROKAR_LIPOPROTEIN"/>
    <property type="match status" value="1"/>
</dbReference>
<feature type="domain" description="Peptidase M1 membrane alanine aminopeptidase" evidence="3">
    <location>
        <begin position="342"/>
        <end position="449"/>
    </location>
</feature>
<feature type="binding site" evidence="1">
    <location>
        <position position="366"/>
    </location>
    <ligand>
        <name>Zn(2+)</name>
        <dbReference type="ChEBI" id="CHEBI:29105"/>
        <note>catalytic</note>
    </ligand>
</feature>
<dbReference type="AlphaFoldDB" id="A0A1D8AWP9"/>
<dbReference type="InterPro" id="IPR045357">
    <property type="entry name" value="Aminopeptidase_N-like_N"/>
</dbReference>
<proteinExistence type="predicted"/>
<dbReference type="Proteomes" id="UP000095228">
    <property type="component" value="Chromosome"/>
</dbReference>
<dbReference type="STRING" id="1838286.Verru16b_02391"/>
<accession>A0A1D8AWP9</accession>
<dbReference type="OrthoDB" id="9814383at2"/>
<keyword evidence="5" id="KW-0031">Aminopeptidase</keyword>
<feature type="binding site" evidence="1">
    <location>
        <position position="343"/>
    </location>
    <ligand>
        <name>Zn(2+)</name>
        <dbReference type="ChEBI" id="CHEBI:29105"/>
        <note>catalytic</note>
    </ligand>
</feature>
<dbReference type="GO" id="GO:0008270">
    <property type="term" value="F:zinc ion binding"/>
    <property type="evidence" value="ECO:0007669"/>
    <property type="project" value="InterPro"/>
</dbReference>
<dbReference type="GO" id="GO:0008237">
    <property type="term" value="F:metallopeptidase activity"/>
    <property type="evidence" value="ECO:0007669"/>
    <property type="project" value="InterPro"/>
</dbReference>
<comment type="cofactor">
    <cofactor evidence="1">
        <name>Zn(2+)</name>
        <dbReference type="ChEBI" id="CHEBI:29105"/>
    </cofactor>
    <text evidence="1">Binds 1 zinc ion per subunit.</text>
</comment>
<evidence type="ECO:0000259" key="3">
    <source>
        <dbReference type="Pfam" id="PF01433"/>
    </source>
</evidence>
<feature type="chain" id="PRO_5009105300" evidence="2">
    <location>
        <begin position="23"/>
        <end position="575"/>
    </location>
</feature>
<evidence type="ECO:0000313" key="5">
    <source>
        <dbReference type="EMBL" id="AOS45311.1"/>
    </source>
</evidence>
<feature type="signal peptide" evidence="2">
    <location>
        <begin position="1"/>
        <end position="22"/>
    </location>
</feature>
<reference evidence="5 6" key="1">
    <citation type="submission" date="2016-06" db="EMBL/GenBank/DDBJ databases">
        <title>Three novel species with peptidoglycan cell walls form the new genus Lacunisphaera gen. nov. in the family Opitutaceae of the verrucomicrobial subdivision 4.</title>
        <authorList>
            <person name="Rast P."/>
            <person name="Gloeckner I."/>
            <person name="Jogler M."/>
            <person name="Boedeker C."/>
            <person name="Jeske O."/>
            <person name="Wiegand S."/>
            <person name="Reinhardt R."/>
            <person name="Schumann P."/>
            <person name="Rohde M."/>
            <person name="Spring S."/>
            <person name="Gloeckner F.O."/>
            <person name="Jogler C."/>
        </authorList>
    </citation>
    <scope>NUCLEOTIDE SEQUENCE [LARGE SCALE GENOMIC DNA]</scope>
    <source>
        <strain evidence="5 6">IG16b</strain>
    </source>
</reference>
<feature type="domain" description="Aminopeptidase N-like N-terminal" evidence="4">
    <location>
        <begin position="61"/>
        <end position="241"/>
    </location>
</feature>